<evidence type="ECO:0000313" key="1">
    <source>
        <dbReference type="EMBL" id="AVM48268.1"/>
    </source>
</evidence>
<sequence length="470" mass="54658">MLTEQEIRYFISDDAGSQRKRKAREAQRYYEGEHDILNYRMFYYNSDGELVEDTTRSNIKISHPFFTELVDQQVQYMLSGDDSFVRSDVEGLQSKLDEYFDEDFKAELTDLLTGTITKGFDYLFAYQNEHDRLAFQYADALGVIEVRAKDTDDNCNYVIYWYIDRIAKNNKVIKRIQVWDDEKTTYYVQNDEGGIDLDESVDINPRPHVIYERDNSLYYKPFGFIPFFRLDNNKKQISNLKAIKGIIDDYDIMSCGLSNNLADFDHPLHVVRGFEGDNLDELSQNLKTKKTIGVDSEGGVEVHTVDIPYQARLTKMEQDEKNIYRFGMGFNSAQIGDGNITNIVIKSRYALLDLKCNKLEIKLKQFLKKIVKVVIDEINKKNNSAYKVEDVWFDFKREVMTNASDNAQIYKTEAETRQIEINTILGLHGVIDDKNVIKSICDVLELDYEEVKNNIPDEFEDDPLKVLGDE</sequence>
<keyword evidence="2" id="KW-1185">Reference proteome</keyword>
<organism evidence="1 2">
    <name type="scientific">Mogibacterium diversum</name>
    <dbReference type="NCBI Taxonomy" id="114527"/>
    <lineage>
        <taxon>Bacteria</taxon>
        <taxon>Bacillati</taxon>
        <taxon>Bacillota</taxon>
        <taxon>Clostridia</taxon>
        <taxon>Peptostreptococcales</taxon>
        <taxon>Anaerovoracaceae</taxon>
        <taxon>Mogibacterium</taxon>
    </lineage>
</organism>
<evidence type="ECO:0000313" key="2">
    <source>
        <dbReference type="Proteomes" id="UP000237883"/>
    </source>
</evidence>
<dbReference type="OrthoDB" id="1697867at2"/>
<gene>
    <name evidence="1" type="ORF">C5Q96_05170</name>
</gene>
<name>A0A2S0L4Q3_9FIRM</name>
<dbReference type="AlphaFoldDB" id="A0A2S0L4Q3"/>
<reference evidence="2" key="1">
    <citation type="submission" date="2018-02" db="EMBL/GenBank/DDBJ databases">
        <authorList>
            <person name="Holder M.E."/>
            <person name="Ajami N.J."/>
            <person name="Petrosino J.F."/>
        </authorList>
    </citation>
    <scope>NUCLEOTIDE SEQUENCE [LARGE SCALE GENOMIC DNA]</scope>
    <source>
        <strain evidence="2">CCUG 47132</strain>
    </source>
</reference>
<dbReference type="RefSeq" id="WP_106057341.1">
    <property type="nucleotide sequence ID" value="NZ_CP027228.1"/>
</dbReference>
<dbReference type="InterPro" id="IPR021145">
    <property type="entry name" value="Portal_protein_SPP1_Gp6-like"/>
</dbReference>
<protein>
    <submittedName>
        <fullName evidence="1">Portal protein</fullName>
    </submittedName>
</protein>
<proteinExistence type="predicted"/>
<dbReference type="EMBL" id="CP027228">
    <property type="protein sequence ID" value="AVM48268.1"/>
    <property type="molecule type" value="Genomic_DNA"/>
</dbReference>
<accession>A0A2S0L4Q3</accession>
<dbReference type="Proteomes" id="UP000237883">
    <property type="component" value="Chromosome"/>
</dbReference>
<dbReference type="Pfam" id="PF05133">
    <property type="entry name" value="SPP1_portal"/>
    <property type="match status" value="1"/>
</dbReference>
<dbReference type="GeneID" id="78391651"/>
<dbReference type="KEGG" id="mdv:C5Q96_05170"/>